<reference evidence="1" key="1">
    <citation type="journal article" date="2017" name="Parasit. Vectors">
        <title>Sialotranscriptomics of Rhipicephalus zambeziensis reveals intricate expression profiles of secretory proteins and suggests tight temporal transcriptional regulation during blood-feeding.</title>
        <authorList>
            <person name="de Castro M.H."/>
            <person name="de Klerk D."/>
            <person name="Pienaar R."/>
            <person name="Rees D.J.G."/>
            <person name="Mans B.J."/>
        </authorList>
    </citation>
    <scope>NUCLEOTIDE SEQUENCE</scope>
    <source>
        <tissue evidence="1">Salivary glands</tissue>
    </source>
</reference>
<dbReference type="EMBL" id="GFPF01001919">
    <property type="protein sequence ID" value="MAA13065.1"/>
    <property type="molecule type" value="Transcribed_RNA"/>
</dbReference>
<accession>A0A224Y8H0</accession>
<sequence length="105" mass="11650">MYGDVFLDLQHTTEKNYAPHRLLKMFNSLFEAAKGLVSDEVLVLFSAEVNRSNHNTNAHHDMSGHQGFTLEIGLLVFLKAVRPCVSMTSSFSSLTRIVGTVVPVD</sequence>
<evidence type="ECO:0000313" key="1">
    <source>
        <dbReference type="EMBL" id="MAA13065.1"/>
    </source>
</evidence>
<name>A0A224Y8H0_9ACAR</name>
<dbReference type="AlphaFoldDB" id="A0A224Y8H0"/>
<organism evidence="1">
    <name type="scientific">Rhipicephalus zambeziensis</name>
    <dbReference type="NCBI Taxonomy" id="60191"/>
    <lineage>
        <taxon>Eukaryota</taxon>
        <taxon>Metazoa</taxon>
        <taxon>Ecdysozoa</taxon>
        <taxon>Arthropoda</taxon>
        <taxon>Chelicerata</taxon>
        <taxon>Arachnida</taxon>
        <taxon>Acari</taxon>
        <taxon>Parasitiformes</taxon>
        <taxon>Ixodida</taxon>
        <taxon>Ixodoidea</taxon>
        <taxon>Ixodidae</taxon>
        <taxon>Rhipicephalinae</taxon>
        <taxon>Rhipicephalus</taxon>
        <taxon>Rhipicephalus</taxon>
    </lineage>
</organism>
<protein>
    <submittedName>
        <fullName evidence="1">Uncharacterized protein</fullName>
    </submittedName>
</protein>
<proteinExistence type="predicted"/>